<reference evidence="1 2" key="1">
    <citation type="journal article" date="2013" name="Curr. Biol.">
        <title>The Genome of the Foraminiferan Reticulomyxa filosa.</title>
        <authorList>
            <person name="Glockner G."/>
            <person name="Hulsmann N."/>
            <person name="Schleicher M."/>
            <person name="Noegel A.A."/>
            <person name="Eichinger L."/>
            <person name="Gallinger C."/>
            <person name="Pawlowski J."/>
            <person name="Sierra R."/>
            <person name="Euteneuer U."/>
            <person name="Pillet L."/>
            <person name="Moustafa A."/>
            <person name="Platzer M."/>
            <person name="Groth M."/>
            <person name="Szafranski K."/>
            <person name="Schliwa M."/>
        </authorList>
    </citation>
    <scope>NUCLEOTIDE SEQUENCE [LARGE SCALE GENOMIC DNA]</scope>
</reference>
<dbReference type="AlphaFoldDB" id="X6NRK3"/>
<dbReference type="Proteomes" id="UP000023152">
    <property type="component" value="Unassembled WGS sequence"/>
</dbReference>
<sequence>MLPSFMSQRQTLSELIAHAQNVHDVAKLLRYVPFEELKRHLHCSLTKASDNVIHKAFDKKRTKKKNKNTTLRGESGGGRLERILGDELLAYVSTYLPTLERFMLARVSTTFRRLIYRGAPVEEVTNNQLWACFDNTVNYNKNGKFASSSSSSGSECASAVTMKINGKENRKKKQQSKRGGTKPTSLYQILIQPMLFLYPKEYETYLKINPNHHNTLDYFLTKLSKCVVNLKFGSQCMNLTKTLLRHYASNNMGGTNSSNNSNGTRGASRLLLVDKPRNKKRSFIELQKAEISAPQKHASKASAIGSPCRPSFTFESPLKKRRLDSAFFRPFDLELQYCLQLQDTFPFLDTHTLPLQTVAKRNLAKFCFFF</sequence>
<organism evidence="1 2">
    <name type="scientific">Reticulomyxa filosa</name>
    <dbReference type="NCBI Taxonomy" id="46433"/>
    <lineage>
        <taxon>Eukaryota</taxon>
        <taxon>Sar</taxon>
        <taxon>Rhizaria</taxon>
        <taxon>Retaria</taxon>
        <taxon>Foraminifera</taxon>
        <taxon>Monothalamids</taxon>
        <taxon>Reticulomyxidae</taxon>
        <taxon>Reticulomyxa</taxon>
    </lineage>
</organism>
<evidence type="ECO:0008006" key="3">
    <source>
        <dbReference type="Google" id="ProtNLM"/>
    </source>
</evidence>
<name>X6NRK3_RETFI</name>
<proteinExistence type="predicted"/>
<gene>
    <name evidence="1" type="ORF">RFI_09174</name>
</gene>
<protein>
    <recommendedName>
        <fullName evidence="3">F-box domain-containing protein</fullName>
    </recommendedName>
</protein>
<comment type="caution">
    <text evidence="1">The sequence shown here is derived from an EMBL/GenBank/DDBJ whole genome shotgun (WGS) entry which is preliminary data.</text>
</comment>
<accession>X6NRK3</accession>
<keyword evidence="2" id="KW-1185">Reference proteome</keyword>
<dbReference type="EMBL" id="ASPP01006947">
    <property type="protein sequence ID" value="ETO27952.1"/>
    <property type="molecule type" value="Genomic_DNA"/>
</dbReference>
<evidence type="ECO:0000313" key="1">
    <source>
        <dbReference type="EMBL" id="ETO27952.1"/>
    </source>
</evidence>
<evidence type="ECO:0000313" key="2">
    <source>
        <dbReference type="Proteomes" id="UP000023152"/>
    </source>
</evidence>